<dbReference type="Pfam" id="PF03968">
    <property type="entry name" value="LptD_N"/>
    <property type="match status" value="1"/>
</dbReference>
<proteinExistence type="predicted"/>
<dbReference type="PANTHER" id="PTHR36504">
    <property type="entry name" value="LIPOPOLYSACCHARIDE EXPORT SYSTEM PROTEIN LPTA"/>
    <property type="match status" value="1"/>
</dbReference>
<evidence type="ECO:0000256" key="2">
    <source>
        <dbReference type="SAM" id="SignalP"/>
    </source>
</evidence>
<evidence type="ECO:0000313" key="5">
    <source>
        <dbReference type="Proteomes" id="UP001549031"/>
    </source>
</evidence>
<dbReference type="InterPro" id="IPR005653">
    <property type="entry name" value="OstA-like_N"/>
</dbReference>
<name>A0ABV2HEL2_9HYPH</name>
<evidence type="ECO:0000259" key="3">
    <source>
        <dbReference type="Pfam" id="PF03968"/>
    </source>
</evidence>
<organism evidence="4 5">
    <name type="scientific">Pseudorhizobium tarimense</name>
    <dbReference type="NCBI Taxonomy" id="1079109"/>
    <lineage>
        <taxon>Bacteria</taxon>
        <taxon>Pseudomonadati</taxon>
        <taxon>Pseudomonadota</taxon>
        <taxon>Alphaproteobacteria</taxon>
        <taxon>Hyphomicrobiales</taxon>
        <taxon>Rhizobiaceae</taxon>
        <taxon>Rhizobium/Agrobacterium group</taxon>
        <taxon>Pseudorhizobium</taxon>
    </lineage>
</organism>
<dbReference type="Gene3D" id="2.60.450.10">
    <property type="entry name" value="Lipopolysaccharide (LPS) transport protein A like domain"/>
    <property type="match status" value="1"/>
</dbReference>
<dbReference type="Proteomes" id="UP001549031">
    <property type="component" value="Unassembled WGS sequence"/>
</dbReference>
<evidence type="ECO:0000256" key="1">
    <source>
        <dbReference type="ARBA" id="ARBA00022729"/>
    </source>
</evidence>
<dbReference type="PANTHER" id="PTHR36504:SF1">
    <property type="entry name" value="LIPOPOLYSACCHARIDE EXPORT SYSTEM PROTEIN LPTA"/>
    <property type="match status" value="1"/>
</dbReference>
<evidence type="ECO:0000313" key="4">
    <source>
        <dbReference type="EMBL" id="MET3588652.1"/>
    </source>
</evidence>
<feature type="signal peptide" evidence="2">
    <location>
        <begin position="1"/>
        <end position="29"/>
    </location>
</feature>
<dbReference type="EMBL" id="JBEPLJ010000029">
    <property type="protein sequence ID" value="MET3588652.1"/>
    <property type="molecule type" value="Genomic_DNA"/>
</dbReference>
<gene>
    <name evidence="4" type="ORF">ABID21_004788</name>
</gene>
<sequence>MTFTRTKSISAALITVAALCIGAAAPATAQNTTRQMDGMKLSNDEPIQIESDQLEIKEQEKKAYFTGNVKVVQGGTTMRAGKMTVLYTGEGGSMTSGNTDIDKIFMDDKVFLSSGEQQATADKGQFDMASQTFVLTGEQVVLSEGPNVFKGCKLTVLMNTGEAKLDSCGGRVEILLDPKSRQQQQ</sequence>
<reference evidence="4 5" key="1">
    <citation type="submission" date="2024-06" db="EMBL/GenBank/DDBJ databases">
        <title>Genomic Encyclopedia of Type Strains, Phase IV (KMG-IV): sequencing the most valuable type-strain genomes for metagenomic binning, comparative biology and taxonomic classification.</title>
        <authorList>
            <person name="Goeker M."/>
        </authorList>
    </citation>
    <scope>NUCLEOTIDE SEQUENCE [LARGE SCALE GENOMIC DNA]</scope>
    <source>
        <strain evidence="4 5">DSM 105042</strain>
    </source>
</reference>
<dbReference type="InterPro" id="IPR052037">
    <property type="entry name" value="LPS_export_LptA"/>
</dbReference>
<feature type="domain" description="Organic solvent tolerance-like N-terminal" evidence="3">
    <location>
        <begin position="48"/>
        <end position="161"/>
    </location>
</feature>
<dbReference type="RefSeq" id="WP_247246336.1">
    <property type="nucleotide sequence ID" value="NZ_JALJRA010000030.1"/>
</dbReference>
<keyword evidence="1 2" id="KW-0732">Signal</keyword>
<keyword evidence="5" id="KW-1185">Reference proteome</keyword>
<feature type="chain" id="PRO_5045139107" evidence="2">
    <location>
        <begin position="30"/>
        <end position="185"/>
    </location>
</feature>
<accession>A0ABV2HEL2</accession>
<protein>
    <submittedName>
        <fullName evidence="4">Lipopolysaccharide export system protein LptA</fullName>
    </submittedName>
</protein>
<comment type="caution">
    <text evidence="4">The sequence shown here is derived from an EMBL/GenBank/DDBJ whole genome shotgun (WGS) entry which is preliminary data.</text>
</comment>